<keyword evidence="2" id="KW-0675">Receptor</keyword>
<gene>
    <name evidence="2" type="ORF">HJG60_004249</name>
</gene>
<evidence type="ECO:0000313" key="2">
    <source>
        <dbReference type="EMBL" id="KAF6083956.1"/>
    </source>
</evidence>
<protein>
    <submittedName>
        <fullName evidence="2">Endothelin receptor type B</fullName>
    </submittedName>
</protein>
<evidence type="ECO:0000313" key="3">
    <source>
        <dbReference type="Proteomes" id="UP000664940"/>
    </source>
</evidence>
<reference evidence="2 3" key="1">
    <citation type="journal article" date="2020" name="Nature">
        <title>Six reference-quality genomes reveal evolution of bat adaptations.</title>
        <authorList>
            <person name="Jebb D."/>
            <person name="Huang Z."/>
            <person name="Pippel M."/>
            <person name="Hughes G.M."/>
            <person name="Lavrichenko K."/>
            <person name="Devanna P."/>
            <person name="Winkler S."/>
            <person name="Jermiin L.S."/>
            <person name="Skirmuntt E.C."/>
            <person name="Katzourakis A."/>
            <person name="Burkitt-Gray L."/>
            <person name="Ray D.A."/>
            <person name="Sullivan K.A.M."/>
            <person name="Roscito J.G."/>
            <person name="Kirilenko B.M."/>
            <person name="Davalos L.M."/>
            <person name="Corthals A.P."/>
            <person name="Power M.L."/>
            <person name="Jones G."/>
            <person name="Ransome R.D."/>
            <person name="Dechmann D.K.N."/>
            <person name="Locatelli A.G."/>
            <person name="Puechmaille S.J."/>
            <person name="Fedrigo O."/>
            <person name="Jarvis E.D."/>
            <person name="Hiller M."/>
            <person name="Vernes S.C."/>
            <person name="Myers E.W."/>
            <person name="Teeling E.C."/>
        </authorList>
    </citation>
    <scope>NUCLEOTIDE SEQUENCE [LARGE SCALE GENOMIC DNA]</scope>
    <source>
        <strain evidence="2">Bat1K_MPI-CBG_1</strain>
    </source>
</reference>
<dbReference type="Proteomes" id="UP000664940">
    <property type="component" value="Unassembled WGS sequence"/>
</dbReference>
<name>A0A833Z4D0_9CHIR</name>
<feature type="compositionally biased region" description="Basic and acidic residues" evidence="1">
    <location>
        <begin position="74"/>
        <end position="84"/>
    </location>
</feature>
<feature type="compositionally biased region" description="Low complexity" evidence="1">
    <location>
        <begin position="88"/>
        <end position="110"/>
    </location>
</feature>
<dbReference type="EMBL" id="JABVXQ010000012">
    <property type="protein sequence ID" value="KAF6083956.1"/>
    <property type="molecule type" value="Genomic_DNA"/>
</dbReference>
<dbReference type="AlphaFoldDB" id="A0A833Z4D0"/>
<comment type="caution">
    <text evidence="2">The sequence shown here is derived from an EMBL/GenBank/DDBJ whole genome shotgun (WGS) entry which is preliminary data.</text>
</comment>
<evidence type="ECO:0000256" key="1">
    <source>
        <dbReference type="SAM" id="MobiDB-lite"/>
    </source>
</evidence>
<proteinExistence type="predicted"/>
<feature type="region of interest" description="Disordered" evidence="1">
    <location>
        <begin position="24"/>
        <end position="117"/>
    </location>
</feature>
<sequence>MNKCACLGTAKTPSKLCRLHDLAFPSVSSEPDPPAAEGRGRVLCSRSRRNPAANRARPGKEVFAGRSAPGASHQESDGTEKSPRLPEPARAPLRASGNWSAGSGGVAAVAHQEESGH</sequence>
<organism evidence="2 3">
    <name type="scientific">Phyllostomus discolor</name>
    <name type="common">pale spear-nosed bat</name>
    <dbReference type="NCBI Taxonomy" id="89673"/>
    <lineage>
        <taxon>Eukaryota</taxon>
        <taxon>Metazoa</taxon>
        <taxon>Chordata</taxon>
        <taxon>Craniata</taxon>
        <taxon>Vertebrata</taxon>
        <taxon>Euteleostomi</taxon>
        <taxon>Mammalia</taxon>
        <taxon>Eutheria</taxon>
        <taxon>Laurasiatheria</taxon>
        <taxon>Chiroptera</taxon>
        <taxon>Yangochiroptera</taxon>
        <taxon>Phyllostomidae</taxon>
        <taxon>Phyllostominae</taxon>
        <taxon>Phyllostomus</taxon>
    </lineage>
</organism>
<accession>A0A833Z4D0</accession>